<comment type="catalytic activity">
    <reaction evidence="8">
        <text>ATP + H2O = ADP + phosphate + H(+)</text>
        <dbReference type="Rhea" id="RHEA:13065"/>
        <dbReference type="ChEBI" id="CHEBI:15377"/>
        <dbReference type="ChEBI" id="CHEBI:15378"/>
        <dbReference type="ChEBI" id="CHEBI:30616"/>
        <dbReference type="ChEBI" id="CHEBI:43474"/>
        <dbReference type="ChEBI" id="CHEBI:456216"/>
    </reaction>
</comment>
<evidence type="ECO:0000256" key="9">
    <source>
        <dbReference type="RuleBase" id="RU000487"/>
    </source>
</evidence>
<organism evidence="10 11">
    <name type="scientific">Ambrosia artemisiifolia</name>
    <name type="common">Common ragweed</name>
    <dbReference type="NCBI Taxonomy" id="4212"/>
    <lineage>
        <taxon>Eukaryota</taxon>
        <taxon>Viridiplantae</taxon>
        <taxon>Streptophyta</taxon>
        <taxon>Embryophyta</taxon>
        <taxon>Tracheophyta</taxon>
        <taxon>Spermatophyta</taxon>
        <taxon>Magnoliopsida</taxon>
        <taxon>eudicotyledons</taxon>
        <taxon>Gunneridae</taxon>
        <taxon>Pentapetalae</taxon>
        <taxon>asterids</taxon>
        <taxon>campanulids</taxon>
        <taxon>Asterales</taxon>
        <taxon>Asteraceae</taxon>
        <taxon>Asteroideae</taxon>
        <taxon>Heliantheae alliance</taxon>
        <taxon>Heliantheae</taxon>
        <taxon>Ambrosia</taxon>
    </lineage>
</organism>
<dbReference type="FunFam" id="3.30.420.40:FF:000218">
    <property type="entry name" value="actin, alpha sarcomeric/skeletal-like"/>
    <property type="match status" value="1"/>
</dbReference>
<sequence length="380" mass="42366">MADSEEWNIQPLVFDCGTGTVKAGFAGDFSPRAVTPTIVGRPRHTSVMVGTGHKGFYVGDEALSRRGIATLKHPVDRGIIRNWDDMEKIWDHSFHTELKVAPEEHPVLHVQAPLNSKESREKTAEIMFETFNVPALYIAMRPLLSLYTSGRTTGIVLDSGDGVSEAVPIFEGDALPHAICSVDLGGRDLTDSLMKIMTGRGYLFTTIAEREIIRDMKEKLAYVALDYEQELETARTSKSIEKNYELPDGEVMTIGAERFHCSEVLFRPSLIGMEEAGIHEMTYKSIMKSNVDIRKELYQNIVLTGGSSMLPGLADRMRKEIKALAPSGIKIQVIVPPERKYSAWIGGSIIACLSTFQQEWITRDAYDESGASVVHRNFFY</sequence>
<dbReference type="FunFam" id="3.30.420.40:FF:000148">
    <property type="entry name" value="Actin, alpha skeletal muscle"/>
    <property type="match status" value="1"/>
</dbReference>
<dbReference type="SUPFAM" id="SSF53067">
    <property type="entry name" value="Actin-like ATPase domain"/>
    <property type="match status" value="2"/>
</dbReference>
<evidence type="ECO:0000256" key="1">
    <source>
        <dbReference type="ARBA" id="ARBA00004245"/>
    </source>
</evidence>
<dbReference type="InterPro" id="IPR004000">
    <property type="entry name" value="Actin"/>
</dbReference>
<dbReference type="GO" id="GO:0016787">
    <property type="term" value="F:hydrolase activity"/>
    <property type="evidence" value="ECO:0007669"/>
    <property type="project" value="UniProtKB-KW"/>
</dbReference>
<gene>
    <name evidence="10" type="ORF">M8C21_024493</name>
</gene>
<evidence type="ECO:0000256" key="2">
    <source>
        <dbReference type="ARBA" id="ARBA00006752"/>
    </source>
</evidence>
<keyword evidence="6" id="KW-0067">ATP-binding</keyword>
<keyword evidence="7" id="KW-0206">Cytoskeleton</keyword>
<reference evidence="10" key="1">
    <citation type="submission" date="2022-06" db="EMBL/GenBank/DDBJ databases">
        <title>Uncovering the hologenomic basis of an extraordinary plant invasion.</title>
        <authorList>
            <person name="Bieker V.C."/>
            <person name="Martin M.D."/>
            <person name="Gilbert T."/>
            <person name="Hodgins K."/>
            <person name="Battlay P."/>
            <person name="Petersen B."/>
            <person name="Wilson J."/>
        </authorList>
    </citation>
    <scope>NUCLEOTIDE SEQUENCE</scope>
    <source>
        <strain evidence="10">AA19_3_7</strain>
        <tissue evidence="10">Leaf</tissue>
    </source>
</reference>
<accession>A0AAD5G6T2</accession>
<comment type="similarity">
    <text evidence="2 9">Belongs to the actin family.</text>
</comment>
<evidence type="ECO:0000256" key="4">
    <source>
        <dbReference type="ARBA" id="ARBA00022741"/>
    </source>
</evidence>
<dbReference type="SMART" id="SM00268">
    <property type="entry name" value="ACTIN"/>
    <property type="match status" value="1"/>
</dbReference>
<evidence type="ECO:0000256" key="6">
    <source>
        <dbReference type="ARBA" id="ARBA00022840"/>
    </source>
</evidence>
<dbReference type="AlphaFoldDB" id="A0AAD5G6T2"/>
<dbReference type="InterPro" id="IPR004001">
    <property type="entry name" value="Actin_CS"/>
</dbReference>
<dbReference type="FunFam" id="3.90.640.10:FF:000047">
    <property type="entry name" value="Actin, alpha skeletal muscle"/>
    <property type="match status" value="1"/>
</dbReference>
<dbReference type="Proteomes" id="UP001206925">
    <property type="component" value="Unassembled WGS sequence"/>
</dbReference>
<dbReference type="PANTHER" id="PTHR11937">
    <property type="entry name" value="ACTIN"/>
    <property type="match status" value="1"/>
</dbReference>
<protein>
    <recommendedName>
        <fullName evidence="12">Actin</fullName>
    </recommendedName>
</protein>
<comment type="caution">
    <text evidence="10">The sequence shown here is derived from an EMBL/GenBank/DDBJ whole genome shotgun (WGS) entry which is preliminary data.</text>
</comment>
<keyword evidence="5" id="KW-0378">Hydrolase</keyword>
<dbReference type="Pfam" id="PF00022">
    <property type="entry name" value="Actin"/>
    <property type="match status" value="1"/>
</dbReference>
<dbReference type="Gene3D" id="3.30.420.40">
    <property type="match status" value="2"/>
</dbReference>
<evidence type="ECO:0000256" key="3">
    <source>
        <dbReference type="ARBA" id="ARBA00022490"/>
    </source>
</evidence>
<dbReference type="PROSITE" id="PS00406">
    <property type="entry name" value="ACTINS_1"/>
    <property type="match status" value="1"/>
</dbReference>
<evidence type="ECO:0000256" key="8">
    <source>
        <dbReference type="ARBA" id="ARBA00049360"/>
    </source>
</evidence>
<evidence type="ECO:0008006" key="12">
    <source>
        <dbReference type="Google" id="ProtNLM"/>
    </source>
</evidence>
<dbReference type="GO" id="GO:0005524">
    <property type="term" value="F:ATP binding"/>
    <property type="evidence" value="ECO:0007669"/>
    <property type="project" value="UniProtKB-KW"/>
</dbReference>
<keyword evidence="3" id="KW-0963">Cytoplasm</keyword>
<evidence type="ECO:0000256" key="7">
    <source>
        <dbReference type="ARBA" id="ARBA00023212"/>
    </source>
</evidence>
<evidence type="ECO:0000256" key="5">
    <source>
        <dbReference type="ARBA" id="ARBA00022801"/>
    </source>
</evidence>
<evidence type="ECO:0000313" key="11">
    <source>
        <dbReference type="Proteomes" id="UP001206925"/>
    </source>
</evidence>
<comment type="subcellular location">
    <subcellularLocation>
        <location evidence="1">Cytoplasm</location>
        <location evidence="1">Cytoskeleton</location>
    </subcellularLocation>
</comment>
<dbReference type="PRINTS" id="PR00190">
    <property type="entry name" value="ACTIN"/>
</dbReference>
<dbReference type="GO" id="GO:0005856">
    <property type="term" value="C:cytoskeleton"/>
    <property type="evidence" value="ECO:0007669"/>
    <property type="project" value="UniProtKB-SubCell"/>
</dbReference>
<keyword evidence="11" id="KW-1185">Reference proteome</keyword>
<name>A0AAD5G6T2_AMBAR</name>
<dbReference type="Gene3D" id="3.90.640.10">
    <property type="entry name" value="Actin, Chain A, domain 4"/>
    <property type="match status" value="1"/>
</dbReference>
<dbReference type="EMBL" id="JAMZMK010010989">
    <property type="protein sequence ID" value="KAI7729493.1"/>
    <property type="molecule type" value="Genomic_DNA"/>
</dbReference>
<evidence type="ECO:0000313" key="10">
    <source>
        <dbReference type="EMBL" id="KAI7729493.1"/>
    </source>
</evidence>
<keyword evidence="4" id="KW-0547">Nucleotide-binding</keyword>
<proteinExistence type="inferred from homology"/>
<dbReference type="InterPro" id="IPR043129">
    <property type="entry name" value="ATPase_NBD"/>
</dbReference>